<dbReference type="AlphaFoldDB" id="A0A6N3CQK4"/>
<sequence length="91" mass="10723">MDYVLKHLSNNDNEIEDVYKDGAEYIIKIRIWNGTVCYLKTIQCRSIIYNDDLVSEFGDIIFDNGSYKFMTFDDEEVILEIIADEILEVDR</sequence>
<dbReference type="RefSeq" id="WP_156729379.1">
    <property type="nucleotide sequence ID" value="NZ_CACRUK010000022.1"/>
</dbReference>
<name>A0A6N3CQK4_MEDGN</name>
<proteinExistence type="predicted"/>
<dbReference type="EMBL" id="CACRUK010000022">
    <property type="protein sequence ID" value="VYU18125.1"/>
    <property type="molecule type" value="Genomic_DNA"/>
</dbReference>
<protein>
    <submittedName>
        <fullName evidence="1">Uncharacterized protein</fullName>
    </submittedName>
</protein>
<reference evidence="1" key="1">
    <citation type="submission" date="2019-11" db="EMBL/GenBank/DDBJ databases">
        <authorList>
            <person name="Feng L."/>
        </authorList>
    </citation>
    <scope>NUCLEOTIDE SEQUENCE</scope>
    <source>
        <strain evidence="1">RgnavusLFYP19</strain>
    </source>
</reference>
<organism evidence="1">
    <name type="scientific">Mediterraneibacter gnavus</name>
    <name type="common">Ruminococcus gnavus</name>
    <dbReference type="NCBI Taxonomy" id="33038"/>
    <lineage>
        <taxon>Bacteria</taxon>
        <taxon>Bacillati</taxon>
        <taxon>Bacillota</taxon>
        <taxon>Clostridia</taxon>
        <taxon>Lachnospirales</taxon>
        <taxon>Lachnospiraceae</taxon>
        <taxon>Mediterraneibacter</taxon>
    </lineage>
</organism>
<evidence type="ECO:0000313" key="1">
    <source>
        <dbReference type="EMBL" id="VYU18125.1"/>
    </source>
</evidence>
<gene>
    <name evidence="1" type="ORF">RGLFYP19_01647</name>
</gene>
<accession>A0A6N3CQK4</accession>